<dbReference type="AlphaFoldDB" id="A0A6A5VEN4"/>
<dbReference type="Proteomes" id="UP000800036">
    <property type="component" value="Unassembled WGS sequence"/>
</dbReference>
<protein>
    <submittedName>
        <fullName evidence="1">Uncharacterized protein</fullName>
    </submittedName>
</protein>
<feature type="non-terminal residue" evidence="1">
    <location>
        <position position="1"/>
    </location>
</feature>
<accession>A0A6A5VEN4</accession>
<name>A0A6A5VEN4_9PLEO</name>
<sequence length="55" mass="6652">YSIYFIFYLVASIDSNRSKTNLSNKYSLYFNFLGNKLREYDIKRYNTYNIDKMAA</sequence>
<keyword evidence="2" id="KW-1185">Reference proteome</keyword>
<reference evidence="1" key="1">
    <citation type="journal article" date="2020" name="Stud. Mycol.">
        <title>101 Dothideomycetes genomes: a test case for predicting lifestyles and emergence of pathogens.</title>
        <authorList>
            <person name="Haridas S."/>
            <person name="Albert R."/>
            <person name="Binder M."/>
            <person name="Bloem J."/>
            <person name="Labutti K."/>
            <person name="Salamov A."/>
            <person name="Andreopoulos B."/>
            <person name="Baker S."/>
            <person name="Barry K."/>
            <person name="Bills G."/>
            <person name="Bluhm B."/>
            <person name="Cannon C."/>
            <person name="Castanera R."/>
            <person name="Culley D."/>
            <person name="Daum C."/>
            <person name="Ezra D."/>
            <person name="Gonzalez J."/>
            <person name="Henrissat B."/>
            <person name="Kuo A."/>
            <person name="Liang C."/>
            <person name="Lipzen A."/>
            <person name="Lutzoni F."/>
            <person name="Magnuson J."/>
            <person name="Mondo S."/>
            <person name="Nolan M."/>
            <person name="Ohm R."/>
            <person name="Pangilinan J."/>
            <person name="Park H.-J."/>
            <person name="Ramirez L."/>
            <person name="Alfaro M."/>
            <person name="Sun H."/>
            <person name="Tritt A."/>
            <person name="Yoshinaga Y."/>
            <person name="Zwiers L.-H."/>
            <person name="Turgeon B."/>
            <person name="Goodwin S."/>
            <person name="Spatafora J."/>
            <person name="Crous P."/>
            <person name="Grigoriev I."/>
        </authorList>
    </citation>
    <scope>NUCLEOTIDE SEQUENCE</scope>
    <source>
        <strain evidence="1">CBS 107.79</strain>
    </source>
</reference>
<gene>
    <name evidence="1" type="ORF">BU23DRAFT_457044</name>
</gene>
<organism evidence="1 2">
    <name type="scientific">Bimuria novae-zelandiae CBS 107.79</name>
    <dbReference type="NCBI Taxonomy" id="1447943"/>
    <lineage>
        <taxon>Eukaryota</taxon>
        <taxon>Fungi</taxon>
        <taxon>Dikarya</taxon>
        <taxon>Ascomycota</taxon>
        <taxon>Pezizomycotina</taxon>
        <taxon>Dothideomycetes</taxon>
        <taxon>Pleosporomycetidae</taxon>
        <taxon>Pleosporales</taxon>
        <taxon>Massarineae</taxon>
        <taxon>Didymosphaeriaceae</taxon>
        <taxon>Bimuria</taxon>
    </lineage>
</organism>
<dbReference type="EMBL" id="ML976668">
    <property type="protein sequence ID" value="KAF1975953.1"/>
    <property type="molecule type" value="Genomic_DNA"/>
</dbReference>
<evidence type="ECO:0000313" key="2">
    <source>
        <dbReference type="Proteomes" id="UP000800036"/>
    </source>
</evidence>
<proteinExistence type="predicted"/>
<evidence type="ECO:0000313" key="1">
    <source>
        <dbReference type="EMBL" id="KAF1975953.1"/>
    </source>
</evidence>